<comment type="caution">
    <text evidence="15">The sequence shown here is derived from an EMBL/GenBank/DDBJ whole genome shotgun (WGS) entry which is preliminary data.</text>
</comment>
<dbReference type="GO" id="GO:0005886">
    <property type="term" value="C:plasma membrane"/>
    <property type="evidence" value="ECO:0007669"/>
    <property type="project" value="TreeGrafter"/>
</dbReference>
<reference evidence="15" key="1">
    <citation type="submission" date="2019-08" db="EMBL/GenBank/DDBJ databases">
        <title>The improved chromosome-level genome for the pearl oyster Pinctada fucata martensii using PacBio sequencing and Hi-C.</title>
        <authorList>
            <person name="Zheng Z."/>
        </authorList>
    </citation>
    <scope>NUCLEOTIDE SEQUENCE</scope>
    <source>
        <strain evidence="15">ZZ-2019</strain>
        <tissue evidence="15">Adductor muscle</tissue>
    </source>
</reference>
<dbReference type="FunFam" id="1.10.287.770:FF:000001">
    <property type="entry name" value="Acid-sensing ion channel subunit 1"/>
    <property type="match status" value="1"/>
</dbReference>
<dbReference type="Pfam" id="PF00858">
    <property type="entry name" value="ASC"/>
    <property type="match status" value="1"/>
</dbReference>
<evidence type="ECO:0000256" key="11">
    <source>
        <dbReference type="ARBA" id="ARBA00023303"/>
    </source>
</evidence>
<evidence type="ECO:0000313" key="16">
    <source>
        <dbReference type="Proteomes" id="UP001186944"/>
    </source>
</evidence>
<organism evidence="15 16">
    <name type="scientific">Pinctada imbricata</name>
    <name type="common">Atlantic pearl-oyster</name>
    <name type="synonym">Pinctada martensii</name>
    <dbReference type="NCBI Taxonomy" id="66713"/>
    <lineage>
        <taxon>Eukaryota</taxon>
        <taxon>Metazoa</taxon>
        <taxon>Spiralia</taxon>
        <taxon>Lophotrochozoa</taxon>
        <taxon>Mollusca</taxon>
        <taxon>Bivalvia</taxon>
        <taxon>Autobranchia</taxon>
        <taxon>Pteriomorphia</taxon>
        <taxon>Pterioida</taxon>
        <taxon>Pterioidea</taxon>
        <taxon>Pteriidae</taxon>
        <taxon>Pinctada</taxon>
    </lineage>
</organism>
<dbReference type="Gene3D" id="1.10.287.770">
    <property type="entry name" value="YojJ-like"/>
    <property type="match status" value="1"/>
</dbReference>
<evidence type="ECO:0000256" key="8">
    <source>
        <dbReference type="ARBA" id="ARBA00023136"/>
    </source>
</evidence>
<keyword evidence="7 12" id="KW-0406">Ion transport</keyword>
<keyword evidence="9" id="KW-0325">Glycoprotein</keyword>
<feature type="compositionally biased region" description="Basic and acidic residues" evidence="13">
    <location>
        <begin position="168"/>
        <end position="181"/>
    </location>
</feature>
<dbReference type="Gene3D" id="2.60.470.10">
    <property type="entry name" value="Acid-sensing ion channels like domains"/>
    <property type="match status" value="1"/>
</dbReference>
<dbReference type="PANTHER" id="PTHR11690">
    <property type="entry name" value="AMILORIDE-SENSITIVE SODIUM CHANNEL-RELATED"/>
    <property type="match status" value="1"/>
</dbReference>
<feature type="region of interest" description="Disordered" evidence="13">
    <location>
        <begin position="168"/>
        <end position="207"/>
    </location>
</feature>
<evidence type="ECO:0000256" key="5">
    <source>
        <dbReference type="ARBA" id="ARBA00022989"/>
    </source>
</evidence>
<keyword evidence="3 12" id="KW-0894">Sodium channel</keyword>
<keyword evidence="8 14" id="KW-0472">Membrane</keyword>
<evidence type="ECO:0000256" key="7">
    <source>
        <dbReference type="ARBA" id="ARBA00023065"/>
    </source>
</evidence>
<sequence>MKTANILKKKESVENIPIPEVNEHDPMPKKAFCSKKRFSNAVKQVQDQLTVKQRYEIFMGETSFTVISKIHKATSVIKKIAWIFVLFAMLSWLTIQCYWLFEKYFSYPVEVKIEKKASPILDFPSVTFCNRNPLKASSLRIPDNPFMDAHYKFSLSSDTQLYDKASEMFRESEDSSSKEDTNAGGGSGGTFVSDTSNSTTSQNTTSIDWTERMAQSNFNQWDALSDSSTAEGYYDSMDQYGNCFTFNSHQDPNPPVKTNFAGPLMGLVMELYIEQNEYINALAPDAGVRMIIHDRGTYPFPEDNGVSVPPGSLTSVGIKKIRHIRLTPPHANCSETPKREDAYVKKYGVNYSKETCLKSCWQEKLVQNCGCAVPIYLVQNNTQICDMTNSTTARLMSEIKLYSENVFEMSMSSAQWPSNNYEDYLDAKLAMSSHRFMGGEKPESEDNLAKIEVFFMELAYDHVEQQKAYEVQNLISDIGGQLGLWLGLSAITIGEFVEFFAAIFKAMTAKAVKKRQQTAIQDISLNGK</sequence>
<keyword evidence="5 14" id="KW-1133">Transmembrane helix</keyword>
<gene>
    <name evidence="15" type="ORF">FSP39_012461</name>
</gene>
<evidence type="ECO:0000256" key="1">
    <source>
        <dbReference type="ARBA" id="ARBA00004141"/>
    </source>
</evidence>
<feature type="compositionally biased region" description="Low complexity" evidence="13">
    <location>
        <begin position="193"/>
        <end position="206"/>
    </location>
</feature>
<dbReference type="InterPro" id="IPR001873">
    <property type="entry name" value="ENaC"/>
</dbReference>
<dbReference type="PANTHER" id="PTHR11690:SF248">
    <property type="entry name" value="PICKPOCKET 17, ISOFORM A"/>
    <property type="match status" value="1"/>
</dbReference>
<dbReference type="PRINTS" id="PR01078">
    <property type="entry name" value="AMINACHANNEL"/>
</dbReference>
<evidence type="ECO:0000313" key="15">
    <source>
        <dbReference type="EMBL" id="KAK3097722.1"/>
    </source>
</evidence>
<dbReference type="PROSITE" id="PS01206">
    <property type="entry name" value="ASC"/>
    <property type="match status" value="1"/>
</dbReference>
<evidence type="ECO:0000256" key="4">
    <source>
        <dbReference type="ARBA" id="ARBA00022692"/>
    </source>
</evidence>
<evidence type="ECO:0000256" key="9">
    <source>
        <dbReference type="ARBA" id="ARBA00023180"/>
    </source>
</evidence>
<keyword evidence="10 12" id="KW-0739">Sodium transport</keyword>
<feature type="transmembrane region" description="Helical" evidence="14">
    <location>
        <begin position="80"/>
        <end position="101"/>
    </location>
</feature>
<keyword evidence="2 12" id="KW-0813">Transport</keyword>
<comment type="subcellular location">
    <subcellularLocation>
        <location evidence="1">Membrane</location>
        <topology evidence="1">Multi-pass membrane protein</topology>
    </subcellularLocation>
</comment>
<dbReference type="GO" id="GO:0015280">
    <property type="term" value="F:ligand-gated sodium channel activity"/>
    <property type="evidence" value="ECO:0007669"/>
    <property type="project" value="TreeGrafter"/>
</dbReference>
<dbReference type="InterPro" id="IPR020903">
    <property type="entry name" value="ENaC_CS"/>
</dbReference>
<keyword evidence="4 12" id="KW-0812">Transmembrane</keyword>
<keyword evidence="6" id="KW-0915">Sodium</keyword>
<keyword evidence="11 12" id="KW-0407">Ion channel</keyword>
<accession>A0AA89C0N9</accession>
<evidence type="ECO:0000256" key="13">
    <source>
        <dbReference type="SAM" id="MobiDB-lite"/>
    </source>
</evidence>
<evidence type="ECO:0000256" key="6">
    <source>
        <dbReference type="ARBA" id="ARBA00023053"/>
    </source>
</evidence>
<name>A0AA89C0N9_PINIB</name>
<evidence type="ECO:0000256" key="14">
    <source>
        <dbReference type="SAM" id="Phobius"/>
    </source>
</evidence>
<dbReference type="AlphaFoldDB" id="A0AA89C0N9"/>
<evidence type="ECO:0000256" key="12">
    <source>
        <dbReference type="RuleBase" id="RU000679"/>
    </source>
</evidence>
<protein>
    <submittedName>
        <fullName evidence="15">Uncharacterized protein</fullName>
    </submittedName>
</protein>
<proteinExistence type="inferred from homology"/>
<keyword evidence="16" id="KW-1185">Reference proteome</keyword>
<evidence type="ECO:0000256" key="3">
    <source>
        <dbReference type="ARBA" id="ARBA00022461"/>
    </source>
</evidence>
<evidence type="ECO:0000256" key="10">
    <source>
        <dbReference type="ARBA" id="ARBA00023201"/>
    </source>
</evidence>
<feature type="transmembrane region" description="Helical" evidence="14">
    <location>
        <begin position="482"/>
        <end position="504"/>
    </location>
</feature>
<dbReference type="Proteomes" id="UP001186944">
    <property type="component" value="Unassembled WGS sequence"/>
</dbReference>
<comment type="similarity">
    <text evidence="12">Belongs to the amiloride-sensitive sodium channel (TC 1.A.6) family.</text>
</comment>
<dbReference type="EMBL" id="VSWD01000007">
    <property type="protein sequence ID" value="KAK3097722.1"/>
    <property type="molecule type" value="Genomic_DNA"/>
</dbReference>
<evidence type="ECO:0000256" key="2">
    <source>
        <dbReference type="ARBA" id="ARBA00022448"/>
    </source>
</evidence>